<feature type="signal peptide" evidence="2">
    <location>
        <begin position="1"/>
        <end position="20"/>
    </location>
</feature>
<dbReference type="InterPro" id="IPR021727">
    <property type="entry name" value="DUF3299"/>
</dbReference>
<reference evidence="3 4" key="1">
    <citation type="submission" date="2024-02" db="EMBL/GenBank/DDBJ databases">
        <title>Bacteria isolated from the canopy kelp, Nereocystis luetkeana.</title>
        <authorList>
            <person name="Pfister C.A."/>
            <person name="Younker I.T."/>
            <person name="Light S.H."/>
        </authorList>
    </citation>
    <scope>NUCLEOTIDE SEQUENCE [LARGE SCALE GENOMIC DNA]</scope>
    <source>
        <strain evidence="3 4">TI.2.07</strain>
    </source>
</reference>
<keyword evidence="2" id="KW-0732">Signal</keyword>
<evidence type="ECO:0000256" key="2">
    <source>
        <dbReference type="SAM" id="SignalP"/>
    </source>
</evidence>
<keyword evidence="4" id="KW-1185">Reference proteome</keyword>
<gene>
    <name evidence="3" type="ORF">V6255_17660</name>
</gene>
<dbReference type="Pfam" id="PF11736">
    <property type="entry name" value="DUF3299"/>
    <property type="match status" value="1"/>
</dbReference>
<evidence type="ECO:0000256" key="1">
    <source>
        <dbReference type="SAM" id="Coils"/>
    </source>
</evidence>
<sequence length="221" mass="24825">MKKYLLILLLGLTSAMQAQAQPMKIDWQDLQGKVEPYQDPFGDLTEDQLYNLSVYGRITEMKKVFPSYKLTDAMLKEAEDAKAQLIKEKVDIDEMFAQRDIIMEKRKKASLVTNDLLANREIEMSGYMLALEFDNGEVSEFLLVPTIGACSHKPVPPANQLIYVKAKQSIAAGSPYMPIKITGTLRVTPSTQDLYLVDGKKQIKMAYSLDGAIVEPFIATH</sequence>
<comment type="caution">
    <text evidence="3">The sequence shown here is derived from an EMBL/GenBank/DDBJ whole genome shotgun (WGS) entry which is preliminary data.</text>
</comment>
<dbReference type="EMBL" id="JBAKBA010000073">
    <property type="protein sequence ID" value="MEL0660960.1"/>
    <property type="molecule type" value="Genomic_DNA"/>
</dbReference>
<organism evidence="3 4">
    <name type="scientific">Psychromonas arctica</name>
    <dbReference type="NCBI Taxonomy" id="168275"/>
    <lineage>
        <taxon>Bacteria</taxon>
        <taxon>Pseudomonadati</taxon>
        <taxon>Pseudomonadota</taxon>
        <taxon>Gammaproteobacteria</taxon>
        <taxon>Alteromonadales</taxon>
        <taxon>Psychromonadaceae</taxon>
        <taxon>Psychromonas</taxon>
    </lineage>
</organism>
<keyword evidence="1" id="KW-0175">Coiled coil</keyword>
<feature type="chain" id="PRO_5047378160" evidence="2">
    <location>
        <begin position="21"/>
        <end position="221"/>
    </location>
</feature>
<proteinExistence type="predicted"/>
<accession>A0ABU9HGD6</accession>
<dbReference type="RefSeq" id="WP_341629323.1">
    <property type="nucleotide sequence ID" value="NZ_JBAKBA010000073.1"/>
</dbReference>
<dbReference type="Proteomes" id="UP001366060">
    <property type="component" value="Unassembled WGS sequence"/>
</dbReference>
<dbReference type="Gene3D" id="2.40.50.870">
    <property type="entry name" value="Protein of unknown function (DUF3299)"/>
    <property type="match status" value="1"/>
</dbReference>
<name>A0ABU9HGD6_9GAMM</name>
<evidence type="ECO:0000313" key="4">
    <source>
        <dbReference type="Proteomes" id="UP001366060"/>
    </source>
</evidence>
<evidence type="ECO:0000313" key="3">
    <source>
        <dbReference type="EMBL" id="MEL0660960.1"/>
    </source>
</evidence>
<protein>
    <submittedName>
        <fullName evidence="3">DUF3299 domain-containing protein</fullName>
    </submittedName>
</protein>
<feature type="coiled-coil region" evidence="1">
    <location>
        <begin position="68"/>
        <end position="95"/>
    </location>
</feature>